<protein>
    <submittedName>
        <fullName evidence="1">Uncharacterized protein</fullName>
    </submittedName>
</protein>
<reference evidence="2" key="1">
    <citation type="journal article" date="2019" name="Int. J. Syst. Evol. Microbiol.">
        <title>The Global Catalogue of Microorganisms (GCM) 10K type strain sequencing project: providing services to taxonomists for standard genome sequencing and annotation.</title>
        <authorList>
            <consortium name="The Broad Institute Genomics Platform"/>
            <consortium name="The Broad Institute Genome Sequencing Center for Infectious Disease"/>
            <person name="Wu L."/>
            <person name="Ma J."/>
        </authorList>
    </citation>
    <scope>NUCLEOTIDE SEQUENCE [LARGE SCALE GENOMIC DNA]</scope>
    <source>
        <strain evidence="2">CGMCC 1.16305</strain>
    </source>
</reference>
<dbReference type="EMBL" id="JBHTCO010000007">
    <property type="protein sequence ID" value="MFC7393056.1"/>
    <property type="molecule type" value="Genomic_DNA"/>
</dbReference>
<sequence>MTKVIDAAKAVENIQSGHTLMVGLVEYGSVKLCAAGGQRITTIFKNILSKGCVGE</sequence>
<dbReference type="RefSeq" id="WP_380965500.1">
    <property type="nucleotide sequence ID" value="NZ_JBHTCO010000007.1"/>
</dbReference>
<accession>A0ABW2PUH0</accession>
<evidence type="ECO:0000313" key="2">
    <source>
        <dbReference type="Proteomes" id="UP001596505"/>
    </source>
</evidence>
<evidence type="ECO:0000313" key="1">
    <source>
        <dbReference type="EMBL" id="MFC7393056.1"/>
    </source>
</evidence>
<organism evidence="1 2">
    <name type="scientific">Scopulibacillus cellulosilyticus</name>
    <dbReference type="NCBI Taxonomy" id="2665665"/>
    <lineage>
        <taxon>Bacteria</taxon>
        <taxon>Bacillati</taxon>
        <taxon>Bacillota</taxon>
        <taxon>Bacilli</taxon>
        <taxon>Bacillales</taxon>
        <taxon>Sporolactobacillaceae</taxon>
        <taxon>Scopulibacillus</taxon>
    </lineage>
</organism>
<gene>
    <name evidence="1" type="ORF">ACFQRG_08675</name>
</gene>
<keyword evidence="2" id="KW-1185">Reference proteome</keyword>
<dbReference type="Proteomes" id="UP001596505">
    <property type="component" value="Unassembled WGS sequence"/>
</dbReference>
<name>A0ABW2PUH0_9BACL</name>
<proteinExistence type="predicted"/>
<comment type="caution">
    <text evidence="1">The sequence shown here is derived from an EMBL/GenBank/DDBJ whole genome shotgun (WGS) entry which is preliminary data.</text>
</comment>